<dbReference type="InterPro" id="IPR000276">
    <property type="entry name" value="GPCR_Rhodpsn"/>
</dbReference>
<dbReference type="PROSITE" id="PS00237">
    <property type="entry name" value="G_PROTEIN_RECEP_F1_1"/>
    <property type="match status" value="1"/>
</dbReference>
<keyword evidence="2" id="KW-1003">Cell membrane</keyword>
<evidence type="ECO:0000256" key="4">
    <source>
        <dbReference type="ARBA" id="ARBA00022989"/>
    </source>
</evidence>
<evidence type="ECO:0000256" key="1">
    <source>
        <dbReference type="ARBA" id="ARBA00004651"/>
    </source>
</evidence>
<dbReference type="GO" id="GO:0042277">
    <property type="term" value="F:peptide binding"/>
    <property type="evidence" value="ECO:0007669"/>
    <property type="project" value="TreeGrafter"/>
</dbReference>
<proteinExistence type="inferred from homology"/>
<dbReference type="Pfam" id="PF00001">
    <property type="entry name" value="7tm_1"/>
    <property type="match status" value="1"/>
</dbReference>
<evidence type="ECO:0000256" key="2">
    <source>
        <dbReference type="ARBA" id="ARBA00022475"/>
    </source>
</evidence>
<evidence type="ECO:0000256" key="5">
    <source>
        <dbReference type="ARBA" id="ARBA00023040"/>
    </source>
</evidence>
<feature type="transmembrane region" description="Helical" evidence="10">
    <location>
        <begin position="35"/>
        <end position="59"/>
    </location>
</feature>
<organism evidence="12 13">
    <name type="scientific">Trichuris trichiura</name>
    <name type="common">Whipworm</name>
    <name type="synonym">Trichocephalus trichiurus</name>
    <dbReference type="NCBI Taxonomy" id="36087"/>
    <lineage>
        <taxon>Eukaryota</taxon>
        <taxon>Metazoa</taxon>
        <taxon>Ecdysozoa</taxon>
        <taxon>Nematoda</taxon>
        <taxon>Enoplea</taxon>
        <taxon>Dorylaimia</taxon>
        <taxon>Trichinellida</taxon>
        <taxon>Trichuridae</taxon>
        <taxon>Trichuris</taxon>
    </lineage>
</organism>
<feature type="transmembrane region" description="Helical" evidence="10">
    <location>
        <begin position="297"/>
        <end position="320"/>
    </location>
</feature>
<dbReference type="PRINTS" id="PR00237">
    <property type="entry name" value="GPCRRHODOPSN"/>
</dbReference>
<dbReference type="Gene3D" id="1.20.1070.10">
    <property type="entry name" value="Rhodopsin 7-helix transmembrane proteins"/>
    <property type="match status" value="1"/>
</dbReference>
<gene>
    <name evidence="12" type="ORF">TTRE_0000009701</name>
</gene>
<evidence type="ECO:0000313" key="13">
    <source>
        <dbReference type="Proteomes" id="UP000030665"/>
    </source>
</evidence>
<keyword evidence="3 9" id="KW-0812">Transmembrane</keyword>
<keyword evidence="6 10" id="KW-0472">Membrane</keyword>
<dbReference type="PANTHER" id="PTHR24229:SF40">
    <property type="entry name" value="ALLATOSTATIN C RECEPTOR 1-RELATED"/>
    <property type="match status" value="1"/>
</dbReference>
<accession>A0A077YWL6</accession>
<dbReference type="GO" id="GO:0005886">
    <property type="term" value="C:plasma membrane"/>
    <property type="evidence" value="ECO:0007669"/>
    <property type="project" value="UniProtKB-SubCell"/>
</dbReference>
<dbReference type="SUPFAM" id="SSF81321">
    <property type="entry name" value="Family A G protein-coupled receptor-like"/>
    <property type="match status" value="1"/>
</dbReference>
<comment type="similarity">
    <text evidence="9">Belongs to the G-protein coupled receptor 1 family.</text>
</comment>
<dbReference type="STRING" id="36087.A0A077YWL6"/>
<feature type="transmembrane region" description="Helical" evidence="10">
    <location>
        <begin position="71"/>
        <end position="92"/>
    </location>
</feature>
<comment type="subcellular location">
    <subcellularLocation>
        <location evidence="1">Cell membrane</location>
        <topology evidence="1">Multi-pass membrane protein</topology>
    </subcellularLocation>
</comment>
<keyword evidence="13" id="KW-1185">Reference proteome</keyword>
<sequence>MCEINETRGTIPFVDRSATESQTNELTDSLHFVRVLLAVIYAILFALGLSNVLITLFIILRKVFTTVTNILILNLSLADTVFIMFLPFVISFRIKRTWIFGTAICKLFFISESTTKYASVYFISLLSIDRCLSVRFQNYRVSRCKRMLAVVAALVGWTVISSLMVPIYIYSEIREVTPNTVVCTIAWPADSFHDQFGQTRTSYTTEHYFTLYSFVLCFLIPSIIMIFCYYLLVRQVIMSGRRLKKNRTKCMRNSYGRLKRMVISIVCCYLLCWTPYWIMNLIVVFNANVQVTTSLRIMFNVIHILPYVSCVTNPLLYALFTSHFKEVVRKAARGSSLVQLTHLKSIGRFHIR</sequence>
<dbReference type="AlphaFoldDB" id="A0A077YWL6"/>
<keyword evidence="7 9" id="KW-0675">Receptor</keyword>
<dbReference type="PANTHER" id="PTHR24229">
    <property type="entry name" value="NEUROPEPTIDES RECEPTOR"/>
    <property type="match status" value="1"/>
</dbReference>
<dbReference type="EMBL" id="HG805810">
    <property type="protein sequence ID" value="CDW51838.1"/>
    <property type="molecule type" value="Genomic_DNA"/>
</dbReference>
<feature type="transmembrane region" description="Helical" evidence="10">
    <location>
        <begin position="209"/>
        <end position="232"/>
    </location>
</feature>
<dbReference type="Proteomes" id="UP000030665">
    <property type="component" value="Unassembled WGS sequence"/>
</dbReference>
<keyword evidence="8 9" id="KW-0807">Transducer</keyword>
<name>A0A077YWL6_TRITR</name>
<dbReference type="GO" id="GO:0043005">
    <property type="term" value="C:neuron projection"/>
    <property type="evidence" value="ECO:0007669"/>
    <property type="project" value="TreeGrafter"/>
</dbReference>
<reference evidence="12" key="2">
    <citation type="submission" date="2014-03" db="EMBL/GenBank/DDBJ databases">
        <title>The whipworm genome and dual-species transcriptomics of an intimate host-pathogen interaction.</title>
        <authorList>
            <person name="Foth B.J."/>
            <person name="Tsai I.J."/>
            <person name="Reid A.J."/>
            <person name="Bancroft A.J."/>
            <person name="Nichol S."/>
            <person name="Tracey A."/>
            <person name="Holroyd N."/>
            <person name="Cotton J.A."/>
            <person name="Stanley E.J."/>
            <person name="Zarowiecki M."/>
            <person name="Liu J.Z."/>
            <person name="Huckvale T."/>
            <person name="Cooper P.J."/>
            <person name="Grencis R.K."/>
            <person name="Berriman M."/>
        </authorList>
    </citation>
    <scope>NUCLEOTIDE SEQUENCE [LARGE SCALE GENOMIC DNA]</scope>
</reference>
<dbReference type="PROSITE" id="PS50262">
    <property type="entry name" value="G_PROTEIN_RECEP_F1_2"/>
    <property type="match status" value="1"/>
</dbReference>
<dbReference type="GO" id="GO:0004930">
    <property type="term" value="F:G protein-coupled receptor activity"/>
    <property type="evidence" value="ECO:0007669"/>
    <property type="project" value="UniProtKB-KW"/>
</dbReference>
<keyword evidence="4 10" id="KW-1133">Transmembrane helix</keyword>
<dbReference type="InterPro" id="IPR017452">
    <property type="entry name" value="GPCR_Rhodpsn_7TM"/>
</dbReference>
<keyword evidence="5 9" id="KW-0297">G-protein coupled receptor</keyword>
<evidence type="ECO:0000256" key="10">
    <source>
        <dbReference type="SAM" id="Phobius"/>
    </source>
</evidence>
<evidence type="ECO:0000313" key="12">
    <source>
        <dbReference type="EMBL" id="CDW51838.1"/>
    </source>
</evidence>
<protein>
    <submittedName>
        <fullName evidence="12">Somatostatin receptor type 1</fullName>
    </submittedName>
</protein>
<reference evidence="12" key="1">
    <citation type="submission" date="2014-01" db="EMBL/GenBank/DDBJ databases">
        <authorList>
            <person name="Aslett M."/>
        </authorList>
    </citation>
    <scope>NUCLEOTIDE SEQUENCE</scope>
</reference>
<evidence type="ECO:0000256" key="3">
    <source>
        <dbReference type="ARBA" id="ARBA00022692"/>
    </source>
</evidence>
<evidence type="ECO:0000259" key="11">
    <source>
        <dbReference type="PROSITE" id="PS50262"/>
    </source>
</evidence>
<dbReference type="OrthoDB" id="6076970at2759"/>
<feature type="domain" description="G-protein coupled receptors family 1 profile" evidence="11">
    <location>
        <begin position="50"/>
        <end position="317"/>
    </location>
</feature>
<feature type="transmembrane region" description="Helical" evidence="10">
    <location>
        <begin position="147"/>
        <end position="169"/>
    </location>
</feature>
<evidence type="ECO:0000256" key="6">
    <source>
        <dbReference type="ARBA" id="ARBA00023136"/>
    </source>
</evidence>
<evidence type="ECO:0000256" key="9">
    <source>
        <dbReference type="RuleBase" id="RU000688"/>
    </source>
</evidence>
<feature type="transmembrane region" description="Helical" evidence="10">
    <location>
        <begin position="261"/>
        <end position="285"/>
    </location>
</feature>
<evidence type="ECO:0000256" key="7">
    <source>
        <dbReference type="ARBA" id="ARBA00023170"/>
    </source>
</evidence>
<evidence type="ECO:0000256" key="8">
    <source>
        <dbReference type="ARBA" id="ARBA00023224"/>
    </source>
</evidence>